<dbReference type="InterPro" id="IPR044020">
    <property type="entry name" value="DUF5676"/>
</dbReference>
<keyword evidence="1" id="KW-0812">Transmembrane</keyword>
<reference evidence="2 3" key="1">
    <citation type="journal article" date="2015" name="Nature">
        <title>rRNA introns, odd ribosomes, and small enigmatic genomes across a large radiation of phyla.</title>
        <authorList>
            <person name="Brown C.T."/>
            <person name="Hug L.A."/>
            <person name="Thomas B.C."/>
            <person name="Sharon I."/>
            <person name="Castelle C.J."/>
            <person name="Singh A."/>
            <person name="Wilkins M.J."/>
            <person name="Williams K.H."/>
            <person name="Banfield J.F."/>
        </authorList>
    </citation>
    <scope>NUCLEOTIDE SEQUENCE [LARGE SCALE GENOMIC DNA]</scope>
</reference>
<evidence type="ECO:0000313" key="2">
    <source>
        <dbReference type="EMBL" id="KKT99388.1"/>
    </source>
</evidence>
<dbReference type="Pfam" id="PF18926">
    <property type="entry name" value="DUF5676"/>
    <property type="match status" value="1"/>
</dbReference>
<organism evidence="2 3">
    <name type="scientific">Candidatus Collierbacteria bacterium GW2011_GWB2_45_17</name>
    <dbReference type="NCBI Taxonomy" id="1618388"/>
    <lineage>
        <taxon>Bacteria</taxon>
        <taxon>Candidatus Collieribacteriota</taxon>
    </lineage>
</organism>
<sequence>MKHHPVSTAHAAGATTAVVFVACRFLVGLFPDWMFAMGQSWFHGIALQKLGTADLVSGNFFSGLVSATVSAWLVGYLFAYFYNFFLGKK</sequence>
<gene>
    <name evidence="2" type="ORF">UX01_C0010G0020</name>
</gene>
<evidence type="ECO:0000256" key="1">
    <source>
        <dbReference type="SAM" id="Phobius"/>
    </source>
</evidence>
<protein>
    <submittedName>
        <fullName evidence="2">Uncharacterized protein</fullName>
    </submittedName>
</protein>
<proteinExistence type="predicted"/>
<name>A0A837IHT1_9BACT</name>
<feature type="transmembrane region" description="Helical" evidence="1">
    <location>
        <begin position="12"/>
        <end position="31"/>
    </location>
</feature>
<dbReference type="AlphaFoldDB" id="A0A837IHT1"/>
<dbReference type="Proteomes" id="UP000034078">
    <property type="component" value="Unassembled WGS sequence"/>
</dbReference>
<dbReference type="PROSITE" id="PS51257">
    <property type="entry name" value="PROKAR_LIPOPROTEIN"/>
    <property type="match status" value="1"/>
</dbReference>
<keyword evidence="1" id="KW-0472">Membrane</keyword>
<dbReference type="EMBL" id="LCKO01000010">
    <property type="protein sequence ID" value="KKT99388.1"/>
    <property type="molecule type" value="Genomic_DNA"/>
</dbReference>
<feature type="transmembrane region" description="Helical" evidence="1">
    <location>
        <begin position="60"/>
        <end position="82"/>
    </location>
</feature>
<comment type="caution">
    <text evidence="2">The sequence shown here is derived from an EMBL/GenBank/DDBJ whole genome shotgun (WGS) entry which is preliminary data.</text>
</comment>
<keyword evidence="1" id="KW-1133">Transmembrane helix</keyword>
<accession>A0A837IHT1</accession>
<evidence type="ECO:0000313" key="3">
    <source>
        <dbReference type="Proteomes" id="UP000034078"/>
    </source>
</evidence>